<evidence type="ECO:0000313" key="5">
    <source>
        <dbReference type="Proteomes" id="UP000494205"/>
    </source>
</evidence>
<feature type="compositionally biased region" description="Polar residues" evidence="1">
    <location>
        <begin position="46"/>
        <end position="61"/>
    </location>
</feature>
<keyword evidence="4" id="KW-1185">Reference proteome</keyword>
<dbReference type="EMBL" id="PNXY01000026">
    <property type="protein sequence ID" value="PMS26004.1"/>
    <property type="molecule type" value="Genomic_DNA"/>
</dbReference>
<evidence type="ECO:0000313" key="4">
    <source>
        <dbReference type="Proteomes" id="UP000235659"/>
    </source>
</evidence>
<sequence length="61" mass="6752">MKFDPKKPHGLVYGVTGAAYEQNGQLYTPTGEPFVEEKQEELPLGTQAQRQSTNKQTAKGQ</sequence>
<dbReference type="EMBL" id="CADIJZ010000027">
    <property type="protein sequence ID" value="CAB3731084.1"/>
    <property type="molecule type" value="Genomic_DNA"/>
</dbReference>
<dbReference type="Proteomes" id="UP000235659">
    <property type="component" value="Unassembled WGS sequence"/>
</dbReference>
<evidence type="ECO:0000313" key="3">
    <source>
        <dbReference type="EMBL" id="PMS26004.1"/>
    </source>
</evidence>
<dbReference type="OrthoDB" id="9957244at2"/>
<organism evidence="2 5">
    <name type="scientific">Paraburkholderia rhynchosiae</name>
    <dbReference type="NCBI Taxonomy" id="487049"/>
    <lineage>
        <taxon>Bacteria</taxon>
        <taxon>Pseudomonadati</taxon>
        <taxon>Pseudomonadota</taxon>
        <taxon>Betaproteobacteria</taxon>
        <taxon>Burkholderiales</taxon>
        <taxon>Burkholderiaceae</taxon>
        <taxon>Paraburkholderia</taxon>
    </lineage>
</organism>
<accession>A0A2N7W9D0</accession>
<gene>
    <name evidence="3" type="ORF">C0Z16_28125</name>
    <name evidence="2" type="ORF">LMG27174_05804</name>
</gene>
<proteinExistence type="predicted"/>
<reference evidence="3 4" key="1">
    <citation type="submission" date="2018-01" db="EMBL/GenBank/DDBJ databases">
        <title>Whole genome analyses suggest that Burkholderia sensu lato contains two further novel genera in the rhizoxinica-symbiotica group Mycetohabitans gen. nov., and Trinickia gen. nov.: implications for the evolution of diazotrophy and nodulation in the Burkholderiaceae.</title>
        <authorList>
            <person name="Estrada-de los Santos P."/>
            <person name="Palmer M."/>
            <person name="Chavez-Ramirez B."/>
            <person name="Beukes C."/>
            <person name="Steenkamp E.T."/>
            <person name="Hirsch A.M."/>
            <person name="Manyaka P."/>
            <person name="Maluk M."/>
            <person name="Lafos M."/>
            <person name="Crook M."/>
            <person name="Gross E."/>
            <person name="Simon M.F."/>
            <person name="Bueno dos Reis Junior F."/>
            <person name="Poole P.S."/>
            <person name="Venter S.N."/>
            <person name="James E.K."/>
        </authorList>
    </citation>
    <scope>NUCLEOTIDE SEQUENCE [LARGE SCALE GENOMIC DNA]</scope>
    <source>
        <strain evidence="3 4">WSM 3937</strain>
    </source>
</reference>
<protein>
    <submittedName>
        <fullName evidence="2">Uncharacterized protein</fullName>
    </submittedName>
</protein>
<evidence type="ECO:0000256" key="1">
    <source>
        <dbReference type="SAM" id="MobiDB-lite"/>
    </source>
</evidence>
<name>A0A2N7W9D0_9BURK</name>
<dbReference type="RefSeq" id="WP_102635330.1">
    <property type="nucleotide sequence ID" value="NZ_CADIJZ010000027.1"/>
</dbReference>
<reference evidence="2 5" key="2">
    <citation type="submission" date="2020-04" db="EMBL/GenBank/DDBJ databases">
        <authorList>
            <person name="De Canck E."/>
        </authorList>
    </citation>
    <scope>NUCLEOTIDE SEQUENCE [LARGE SCALE GENOMIC DNA]</scope>
    <source>
        <strain evidence="2 5">LMG 27174</strain>
    </source>
</reference>
<dbReference type="AlphaFoldDB" id="A0A2N7W9D0"/>
<evidence type="ECO:0000313" key="2">
    <source>
        <dbReference type="EMBL" id="CAB3731084.1"/>
    </source>
</evidence>
<dbReference type="Proteomes" id="UP000494205">
    <property type="component" value="Unassembled WGS sequence"/>
</dbReference>
<feature type="region of interest" description="Disordered" evidence="1">
    <location>
        <begin position="37"/>
        <end position="61"/>
    </location>
</feature>